<dbReference type="GeneID" id="119724579"/>
<dbReference type="OrthoDB" id="10015857at2759"/>
<name>A0A913ZKP4_PATMI</name>
<protein>
    <submittedName>
        <fullName evidence="1">Uncharacterized protein</fullName>
    </submittedName>
</protein>
<dbReference type="RefSeq" id="XP_038051616.1">
    <property type="nucleotide sequence ID" value="XM_038195688.1"/>
</dbReference>
<proteinExistence type="predicted"/>
<keyword evidence="2" id="KW-1185">Reference proteome</keyword>
<dbReference type="AlphaFoldDB" id="A0A913ZKP4"/>
<dbReference type="SUPFAM" id="SSF53335">
    <property type="entry name" value="S-adenosyl-L-methionine-dependent methyltransferases"/>
    <property type="match status" value="1"/>
</dbReference>
<dbReference type="Gene3D" id="3.40.50.150">
    <property type="entry name" value="Vaccinia Virus protein VP39"/>
    <property type="match status" value="1"/>
</dbReference>
<dbReference type="OMA" id="IHRPGPM"/>
<organism evidence="1 2">
    <name type="scientific">Patiria miniata</name>
    <name type="common">Bat star</name>
    <name type="synonym">Asterina miniata</name>
    <dbReference type="NCBI Taxonomy" id="46514"/>
    <lineage>
        <taxon>Eukaryota</taxon>
        <taxon>Metazoa</taxon>
        <taxon>Echinodermata</taxon>
        <taxon>Eleutherozoa</taxon>
        <taxon>Asterozoa</taxon>
        <taxon>Asteroidea</taxon>
        <taxon>Valvatacea</taxon>
        <taxon>Valvatida</taxon>
        <taxon>Asterinidae</taxon>
        <taxon>Patiria</taxon>
    </lineage>
</organism>
<dbReference type="InterPro" id="IPR029063">
    <property type="entry name" value="SAM-dependent_MTases_sf"/>
</dbReference>
<dbReference type="EnsemblMetazoa" id="XM_038195688.1">
    <property type="protein sequence ID" value="XP_038051616.1"/>
    <property type="gene ID" value="LOC119724579"/>
</dbReference>
<dbReference type="Proteomes" id="UP000887568">
    <property type="component" value="Unplaced"/>
</dbReference>
<accession>A0A913ZKP4</accession>
<evidence type="ECO:0000313" key="2">
    <source>
        <dbReference type="Proteomes" id="UP000887568"/>
    </source>
</evidence>
<reference evidence="1" key="1">
    <citation type="submission" date="2022-11" db="UniProtKB">
        <authorList>
            <consortium name="EnsemblMetazoa"/>
        </authorList>
    </citation>
    <scope>IDENTIFICATION</scope>
</reference>
<sequence>MIRVPSHLVELHLLGKKTYNWQTNNMATGNKILSAPLVLPKQPQPFAVISEHWQDKLQLSSPRVEEENAEGSLADIYSFGDVYEESLYKLIHKHLELDTHDRLAYVGGSKGSLAEKIKERFCLLQPMVNIFPGLIHYQETPNQRMLPFKICHVGAEEYFRQLSEDLVRDHKEPPFDKMILKDSVEHLTNLAESFSHVMRTLSPTGKVLIIHRPGPMSTLPVFSEASRRFIENDSDEPYIKIIRSLQEIKVDAKWEIETVPIVMSKVKWLAMLQEKFPPQMEIISNYQVQTGIRELTEGMFKYQGEEVEFFDRLLFITASHRMKDSEFPSIQRHGAAAGKPYPGLMDMKYTLKVTGDIYGHVQKRAEEEDKRNKILF</sequence>
<evidence type="ECO:0000313" key="1">
    <source>
        <dbReference type="EnsemblMetazoa" id="XP_038051616.1"/>
    </source>
</evidence>